<proteinExistence type="predicted"/>
<evidence type="ECO:0000313" key="3">
    <source>
        <dbReference type="Proteomes" id="UP000027135"/>
    </source>
</evidence>
<evidence type="ECO:0000256" key="1">
    <source>
        <dbReference type="SAM" id="MobiDB-lite"/>
    </source>
</evidence>
<name>A0A067QNV9_ZOONE</name>
<dbReference type="Proteomes" id="UP000027135">
    <property type="component" value="Unassembled WGS sequence"/>
</dbReference>
<dbReference type="InParanoid" id="A0A067QNV9"/>
<keyword evidence="3" id="KW-1185">Reference proteome</keyword>
<gene>
    <name evidence="2" type="ORF">L798_00274</name>
</gene>
<accession>A0A067QNV9</accession>
<protein>
    <submittedName>
        <fullName evidence="2">Uncharacterized protein</fullName>
    </submittedName>
</protein>
<feature type="region of interest" description="Disordered" evidence="1">
    <location>
        <begin position="1"/>
        <end position="33"/>
    </location>
</feature>
<dbReference type="EMBL" id="KK853185">
    <property type="protein sequence ID" value="KDR10105.1"/>
    <property type="molecule type" value="Genomic_DNA"/>
</dbReference>
<evidence type="ECO:0000313" key="2">
    <source>
        <dbReference type="EMBL" id="KDR10105.1"/>
    </source>
</evidence>
<feature type="compositionally biased region" description="Basic and acidic residues" evidence="1">
    <location>
        <begin position="16"/>
        <end position="28"/>
    </location>
</feature>
<reference evidence="2 3" key="1">
    <citation type="journal article" date="2014" name="Nat. Commun.">
        <title>Molecular traces of alternative social organization in a termite genome.</title>
        <authorList>
            <person name="Terrapon N."/>
            <person name="Li C."/>
            <person name="Robertson H.M."/>
            <person name="Ji L."/>
            <person name="Meng X."/>
            <person name="Booth W."/>
            <person name="Chen Z."/>
            <person name="Childers C.P."/>
            <person name="Glastad K.M."/>
            <person name="Gokhale K."/>
            <person name="Gowin J."/>
            <person name="Gronenberg W."/>
            <person name="Hermansen R.A."/>
            <person name="Hu H."/>
            <person name="Hunt B.G."/>
            <person name="Huylmans A.K."/>
            <person name="Khalil S.M."/>
            <person name="Mitchell R.D."/>
            <person name="Munoz-Torres M.C."/>
            <person name="Mustard J.A."/>
            <person name="Pan H."/>
            <person name="Reese J.T."/>
            <person name="Scharf M.E."/>
            <person name="Sun F."/>
            <person name="Vogel H."/>
            <person name="Xiao J."/>
            <person name="Yang W."/>
            <person name="Yang Z."/>
            <person name="Yang Z."/>
            <person name="Zhou J."/>
            <person name="Zhu J."/>
            <person name="Brent C.S."/>
            <person name="Elsik C.G."/>
            <person name="Goodisman M.A."/>
            <person name="Liberles D.A."/>
            <person name="Roe R.M."/>
            <person name="Vargo E.L."/>
            <person name="Vilcinskas A."/>
            <person name="Wang J."/>
            <person name="Bornberg-Bauer E."/>
            <person name="Korb J."/>
            <person name="Zhang G."/>
            <person name="Liebig J."/>
        </authorList>
    </citation>
    <scope>NUCLEOTIDE SEQUENCE [LARGE SCALE GENOMIC DNA]</scope>
    <source>
        <tissue evidence="2">Whole organism</tissue>
    </source>
</reference>
<organism evidence="2 3">
    <name type="scientific">Zootermopsis nevadensis</name>
    <name type="common">Dampwood termite</name>
    <dbReference type="NCBI Taxonomy" id="136037"/>
    <lineage>
        <taxon>Eukaryota</taxon>
        <taxon>Metazoa</taxon>
        <taxon>Ecdysozoa</taxon>
        <taxon>Arthropoda</taxon>
        <taxon>Hexapoda</taxon>
        <taxon>Insecta</taxon>
        <taxon>Pterygota</taxon>
        <taxon>Neoptera</taxon>
        <taxon>Polyneoptera</taxon>
        <taxon>Dictyoptera</taxon>
        <taxon>Blattodea</taxon>
        <taxon>Blattoidea</taxon>
        <taxon>Termitoidae</taxon>
        <taxon>Termopsidae</taxon>
        <taxon>Zootermopsis</taxon>
    </lineage>
</organism>
<sequence>MLKDAAAGPFMASNLREIEGKHESDEDHKKKRPPVSLDIFEEVPFTKKARLDLPLVRLLLNIKHYI</sequence>
<dbReference type="AlphaFoldDB" id="A0A067QNV9"/>